<feature type="region of interest" description="Disordered" evidence="1">
    <location>
        <begin position="397"/>
        <end position="456"/>
    </location>
</feature>
<feature type="compositionally biased region" description="Basic and acidic residues" evidence="1">
    <location>
        <begin position="23"/>
        <end position="37"/>
    </location>
</feature>
<feature type="compositionally biased region" description="Low complexity" evidence="1">
    <location>
        <begin position="422"/>
        <end position="445"/>
    </location>
</feature>
<feature type="compositionally biased region" description="Acidic residues" evidence="1">
    <location>
        <begin position="38"/>
        <end position="52"/>
    </location>
</feature>
<feature type="region of interest" description="Disordered" evidence="1">
    <location>
        <begin position="1"/>
        <end position="52"/>
    </location>
</feature>
<sequence length="456" mass="54723">MDMRKMKTTTFTPPKKKTRRNSFRKEIPKEVDMKESENETESLSEEINEEDVDMLDQKKEAKCKQTNNKLLKENQELKEKIKQLEANYNQLVQTMQTEIDKLKKEKDELEKTMKESISNNRRDDNRESKEDSSNINNNNDNNNKDNIDNNNKKDNRMHQQKEDKRIEDGIVIFGYWFNNYVRYSDLIQIMQEVGVNNEEIGRIVYCRYANGTRRYAILEIKDKNKIKDIIIGMKKAIESKKWKGISWVDTYDNNRKKENNKENRGSFFIPRWNNKINTYINNDTVQNNGNDAKIRNNWRGANNDGGQSKPMFEQYQFQRRNSIQNGWHGGERYRQNIWRPNNWRQNIRRPNTWQQNNWQQNNWQQNKWRQSNWHLSGWHQKGWYDWRSENPNRGYNQSKYYNTTNEMGKSVGDGSKNDSDKNINIPKNNINSSEQSNQSQINTNEDAQMSEKQHQN</sequence>
<feature type="compositionally biased region" description="Basic and acidic residues" evidence="1">
    <location>
        <begin position="103"/>
        <end position="132"/>
    </location>
</feature>
<reference evidence="2 3" key="1">
    <citation type="journal article" date="2013" name="Curr. Biol.">
        <title>The Genome of the Foraminiferan Reticulomyxa filosa.</title>
        <authorList>
            <person name="Glockner G."/>
            <person name="Hulsmann N."/>
            <person name="Schleicher M."/>
            <person name="Noegel A.A."/>
            <person name="Eichinger L."/>
            <person name="Gallinger C."/>
            <person name="Pawlowski J."/>
            <person name="Sierra R."/>
            <person name="Euteneuer U."/>
            <person name="Pillet L."/>
            <person name="Moustafa A."/>
            <person name="Platzer M."/>
            <person name="Groth M."/>
            <person name="Szafranski K."/>
            <person name="Schliwa M."/>
        </authorList>
    </citation>
    <scope>NUCLEOTIDE SEQUENCE [LARGE SCALE GENOMIC DNA]</scope>
</reference>
<feature type="region of interest" description="Disordered" evidence="1">
    <location>
        <begin position="103"/>
        <end position="161"/>
    </location>
</feature>
<evidence type="ECO:0000313" key="2">
    <source>
        <dbReference type="EMBL" id="ETO18080.1"/>
    </source>
</evidence>
<proteinExistence type="predicted"/>
<protein>
    <submittedName>
        <fullName evidence="2">Uncharacterized protein</fullName>
    </submittedName>
</protein>
<feature type="compositionally biased region" description="Polar residues" evidence="1">
    <location>
        <begin position="397"/>
        <end position="407"/>
    </location>
</feature>
<accession>X6MYC5</accession>
<keyword evidence="3" id="KW-1185">Reference proteome</keyword>
<organism evidence="2 3">
    <name type="scientific">Reticulomyxa filosa</name>
    <dbReference type="NCBI Taxonomy" id="46433"/>
    <lineage>
        <taxon>Eukaryota</taxon>
        <taxon>Sar</taxon>
        <taxon>Rhizaria</taxon>
        <taxon>Retaria</taxon>
        <taxon>Foraminifera</taxon>
        <taxon>Monothalamids</taxon>
        <taxon>Reticulomyxidae</taxon>
        <taxon>Reticulomyxa</taxon>
    </lineage>
</organism>
<dbReference type="AlphaFoldDB" id="X6MYC5"/>
<dbReference type="Proteomes" id="UP000023152">
    <property type="component" value="Unassembled WGS sequence"/>
</dbReference>
<evidence type="ECO:0000313" key="3">
    <source>
        <dbReference type="Proteomes" id="UP000023152"/>
    </source>
</evidence>
<name>X6MYC5_RETFI</name>
<comment type="caution">
    <text evidence="2">The sequence shown here is derived from an EMBL/GenBank/DDBJ whole genome shotgun (WGS) entry which is preliminary data.</text>
</comment>
<evidence type="ECO:0000256" key="1">
    <source>
        <dbReference type="SAM" id="MobiDB-lite"/>
    </source>
</evidence>
<gene>
    <name evidence="2" type="ORF">RFI_19210</name>
</gene>
<feature type="compositionally biased region" description="Basic and acidic residues" evidence="1">
    <location>
        <begin position="142"/>
        <end position="161"/>
    </location>
</feature>
<dbReference type="EMBL" id="ASPP01015541">
    <property type="protein sequence ID" value="ETO18080.1"/>
    <property type="molecule type" value="Genomic_DNA"/>
</dbReference>